<evidence type="ECO:0000313" key="3">
    <source>
        <dbReference type="RefSeq" id="XP_006815305.1"/>
    </source>
</evidence>
<sequence length="495" mass="55390">MHFSIVQGIKDLEKLLVFSEDRRATCPLCPETKYKPVKLFQLRKHFRSHERSGVRYEGFLVLGCHHDCKGNQDHHSHYHCVTCDKILARRATFEHHIRHCSRIKFVSVDNYRPWSEQQQQQHTSDMLSMSDRIVPTKMEAFDPGSMPFHLSNHTLQQSAINNIQQSVYPLEASIALPQSNNMMSQSNQGIVAIQSTHVSTVAAMSTQGTNVAGQVDGVAMPSTLGSHSTPRSVHGNPGIGGSSHGSISKSTQSTHGHGGSSMMTQSRHVSDVNRIQSHVAKESGPLSKTVRVNGTNSQSTPSGDDSSYVTVYLSEVHSYGQSDTSPDSGQREQQIKPVTNEEQGFPEFVTYPRSDSSPEMVIQRTRQITDEERGYSVSEDGTSSHQPESDNKCMCKTCGDVHDASKRVEMLEGHVEGSFSFAWCLDLCVNHASINSNNLINPNYRIQINCTCIDCSHIRKVQELLLSKNMRDSFNVYKRHWAMKRPRNTQQCLDM</sequence>
<evidence type="ECO:0000313" key="2">
    <source>
        <dbReference type="Proteomes" id="UP000694865"/>
    </source>
</evidence>
<protein>
    <submittedName>
        <fullName evidence="3">Uncharacterized protein LOC102807219</fullName>
    </submittedName>
</protein>
<reference evidence="3" key="1">
    <citation type="submission" date="2025-08" db="UniProtKB">
        <authorList>
            <consortium name="RefSeq"/>
        </authorList>
    </citation>
    <scope>IDENTIFICATION</scope>
    <source>
        <tissue evidence="3">Testes</tissue>
    </source>
</reference>
<keyword evidence="2" id="KW-1185">Reference proteome</keyword>
<gene>
    <name evidence="3" type="primary">LOC102807219</name>
</gene>
<evidence type="ECO:0000256" key="1">
    <source>
        <dbReference type="SAM" id="MobiDB-lite"/>
    </source>
</evidence>
<feature type="region of interest" description="Disordered" evidence="1">
    <location>
        <begin position="217"/>
        <end position="265"/>
    </location>
</feature>
<feature type="region of interest" description="Disordered" evidence="1">
    <location>
        <begin position="279"/>
        <end position="388"/>
    </location>
</feature>
<feature type="compositionally biased region" description="Polar residues" evidence="1">
    <location>
        <begin position="319"/>
        <end position="328"/>
    </location>
</feature>
<dbReference type="Proteomes" id="UP000694865">
    <property type="component" value="Unplaced"/>
</dbReference>
<feature type="compositionally biased region" description="Polar residues" evidence="1">
    <location>
        <begin position="290"/>
        <end position="309"/>
    </location>
</feature>
<dbReference type="RefSeq" id="XP_006815305.1">
    <property type="nucleotide sequence ID" value="XM_006815242.1"/>
</dbReference>
<proteinExistence type="predicted"/>
<feature type="compositionally biased region" description="Low complexity" evidence="1">
    <location>
        <begin position="244"/>
        <end position="264"/>
    </location>
</feature>
<dbReference type="GeneID" id="102807219"/>
<name>A0ABM0M5L4_SACKO</name>
<accession>A0ABM0M5L4</accession>
<organism evidence="2 3">
    <name type="scientific">Saccoglossus kowalevskii</name>
    <name type="common">Acorn worm</name>
    <dbReference type="NCBI Taxonomy" id="10224"/>
    <lineage>
        <taxon>Eukaryota</taxon>
        <taxon>Metazoa</taxon>
        <taxon>Hemichordata</taxon>
        <taxon>Enteropneusta</taxon>
        <taxon>Harrimaniidae</taxon>
        <taxon>Saccoglossus</taxon>
    </lineage>
</organism>